<dbReference type="EMBL" id="ML734590">
    <property type="protein sequence ID" value="KAB8247334.1"/>
    <property type="molecule type" value="Genomic_DNA"/>
</dbReference>
<dbReference type="VEuPathDB" id="FungiDB:F9C07_1943"/>
<proteinExistence type="predicted"/>
<organism evidence="1">
    <name type="scientific">Aspergillus flavus</name>
    <dbReference type="NCBI Taxonomy" id="5059"/>
    <lineage>
        <taxon>Eukaryota</taxon>
        <taxon>Fungi</taxon>
        <taxon>Dikarya</taxon>
        <taxon>Ascomycota</taxon>
        <taxon>Pezizomycotina</taxon>
        <taxon>Eurotiomycetes</taxon>
        <taxon>Eurotiomycetidae</taxon>
        <taxon>Eurotiales</taxon>
        <taxon>Aspergillaceae</taxon>
        <taxon>Aspergillus</taxon>
        <taxon>Aspergillus subgen. Circumdati</taxon>
    </lineage>
</organism>
<dbReference type="AlphaFoldDB" id="A0A5N6H0J1"/>
<name>A0A5N6H0J1_ASPFL</name>
<dbReference type="Proteomes" id="UP000325434">
    <property type="component" value="Unassembled WGS sequence"/>
</dbReference>
<accession>A0A5N6H0J1</accession>
<sequence length="141" mass="16247">MMVRWASAISRNHLRAALLNGGRGSTVRSTVHPSRCLWTHRRGGNHHSDDRQLLHANLLSSCLNRHTTGDPASGVAATQNFLVLVNYNIQYCLACQWQFHKLNWVDECTPFFHKLEQDVSQDGFPFFRMYKQPIIIQRSRS</sequence>
<gene>
    <name evidence="1" type="ORF">BDV35DRAFT_379885</name>
</gene>
<protein>
    <submittedName>
        <fullName evidence="1">Uncharacterized protein</fullName>
    </submittedName>
</protein>
<evidence type="ECO:0000313" key="1">
    <source>
        <dbReference type="EMBL" id="KAB8247334.1"/>
    </source>
</evidence>
<reference evidence="1" key="1">
    <citation type="submission" date="2019-04" db="EMBL/GenBank/DDBJ databases">
        <title>Friends and foes A comparative genomics study of 23 Aspergillus species from section Flavi.</title>
        <authorList>
            <consortium name="DOE Joint Genome Institute"/>
            <person name="Kjaerbolling I."/>
            <person name="Vesth T."/>
            <person name="Frisvad J.C."/>
            <person name="Nybo J.L."/>
            <person name="Theobald S."/>
            <person name="Kildgaard S."/>
            <person name="Isbrandt T."/>
            <person name="Kuo A."/>
            <person name="Sato A."/>
            <person name="Lyhne E.K."/>
            <person name="Kogle M.E."/>
            <person name="Wiebenga A."/>
            <person name="Kun R.S."/>
            <person name="Lubbers R.J."/>
            <person name="Makela M.R."/>
            <person name="Barry K."/>
            <person name="Chovatia M."/>
            <person name="Clum A."/>
            <person name="Daum C."/>
            <person name="Haridas S."/>
            <person name="He G."/>
            <person name="LaButti K."/>
            <person name="Lipzen A."/>
            <person name="Mondo S."/>
            <person name="Riley R."/>
            <person name="Salamov A."/>
            <person name="Simmons B.A."/>
            <person name="Magnuson J.K."/>
            <person name="Henrissat B."/>
            <person name="Mortensen U.H."/>
            <person name="Larsen T.O."/>
            <person name="Devries R.P."/>
            <person name="Grigoriev I.V."/>
            <person name="Machida M."/>
            <person name="Baker S.E."/>
            <person name="Andersen M.R."/>
        </authorList>
    </citation>
    <scope>NUCLEOTIDE SEQUENCE [LARGE SCALE GENOMIC DNA]</scope>
    <source>
        <strain evidence="1">CBS 121.62</strain>
    </source>
</reference>